<organism evidence="3 4">
    <name type="scientific">Nostoc flagelliforme CCNUN1</name>
    <dbReference type="NCBI Taxonomy" id="2038116"/>
    <lineage>
        <taxon>Bacteria</taxon>
        <taxon>Bacillati</taxon>
        <taxon>Cyanobacteriota</taxon>
        <taxon>Cyanophyceae</taxon>
        <taxon>Nostocales</taxon>
        <taxon>Nostocaceae</taxon>
        <taxon>Nostoc</taxon>
    </lineage>
</organism>
<keyword evidence="3" id="KW-0614">Plasmid</keyword>
<name>A0A2K8TCL4_9NOSO</name>
<protein>
    <submittedName>
        <fullName evidence="3">Hemagglutinin-related protein</fullName>
    </submittedName>
</protein>
<geneLocation type="plasmid" evidence="4">
    <name>pnfsy08</name>
</geneLocation>
<keyword evidence="2" id="KW-1133">Transmembrane helix</keyword>
<dbReference type="Proteomes" id="UP000232003">
    <property type="component" value="Plasmid pNFSY08"/>
</dbReference>
<gene>
    <name evidence="3" type="ORF">COO91_11020</name>
</gene>
<accession>A0A2K8TCL4</accession>
<proteinExistence type="predicted"/>
<sequence length="50" mass="5527">MHSPYLLIFTYFGFFTPTYLVLTAEASRGAPHKSWQQSPVTCSSAKSASN</sequence>
<evidence type="ECO:0000256" key="2">
    <source>
        <dbReference type="SAM" id="Phobius"/>
    </source>
</evidence>
<evidence type="ECO:0000313" key="4">
    <source>
        <dbReference type="Proteomes" id="UP000232003"/>
    </source>
</evidence>
<dbReference type="KEGG" id="nfl:COO91_11020"/>
<dbReference type="AlphaFoldDB" id="A0A2K8TCL4"/>
<keyword evidence="2" id="KW-0472">Membrane</keyword>
<dbReference type="EMBL" id="CP024793">
    <property type="protein sequence ID" value="AUB44775.1"/>
    <property type="molecule type" value="Genomic_DNA"/>
</dbReference>
<feature type="compositionally biased region" description="Polar residues" evidence="1">
    <location>
        <begin position="34"/>
        <end position="50"/>
    </location>
</feature>
<reference evidence="3 4" key="1">
    <citation type="submission" date="2017-11" db="EMBL/GenBank/DDBJ databases">
        <title>Complete genome of a free-living desiccation-tolerant cyanobacterium and its photosynthetic adaptation to extreme terrestrial habitat.</title>
        <authorList>
            <person name="Shang J."/>
        </authorList>
    </citation>
    <scope>NUCLEOTIDE SEQUENCE [LARGE SCALE GENOMIC DNA]</scope>
    <source>
        <strain evidence="3 4">CCNUN1</strain>
        <plasmid evidence="4">pnfsy08</plasmid>
    </source>
</reference>
<evidence type="ECO:0000256" key="1">
    <source>
        <dbReference type="SAM" id="MobiDB-lite"/>
    </source>
</evidence>
<evidence type="ECO:0000313" key="3">
    <source>
        <dbReference type="EMBL" id="AUB44775.1"/>
    </source>
</evidence>
<keyword evidence="4" id="KW-1185">Reference proteome</keyword>
<feature type="transmembrane region" description="Helical" evidence="2">
    <location>
        <begin position="6"/>
        <end position="24"/>
    </location>
</feature>
<keyword evidence="2" id="KW-0812">Transmembrane</keyword>
<feature type="region of interest" description="Disordered" evidence="1">
    <location>
        <begin position="29"/>
        <end position="50"/>
    </location>
</feature>